<dbReference type="InterPro" id="IPR037171">
    <property type="entry name" value="NagB/RpiA_transferase-like"/>
</dbReference>
<dbReference type="OrthoDB" id="10254737at2759"/>
<dbReference type="PANTHER" id="PTHR10233">
    <property type="entry name" value="TRANSLATION INITIATION FACTOR EIF-2B"/>
    <property type="match status" value="1"/>
</dbReference>
<dbReference type="STRING" id="10195.A0A3M7RDV4"/>
<dbReference type="PANTHER" id="PTHR10233:SF14">
    <property type="entry name" value="TRANSLATION INITIATION FACTOR EIF-2B SUBUNIT DELTA"/>
    <property type="match status" value="1"/>
</dbReference>
<dbReference type="Pfam" id="PF01008">
    <property type="entry name" value="IF-2B"/>
    <property type="match status" value="1"/>
</dbReference>
<evidence type="ECO:0000256" key="9">
    <source>
        <dbReference type="RuleBase" id="RU003814"/>
    </source>
</evidence>
<keyword evidence="12" id="KW-1185">Reference proteome</keyword>
<gene>
    <name evidence="11" type="ORF">BpHYR1_021588</name>
</gene>
<evidence type="ECO:0000256" key="1">
    <source>
        <dbReference type="ARBA" id="ARBA00004514"/>
    </source>
</evidence>
<evidence type="ECO:0000256" key="5">
    <source>
        <dbReference type="ARBA" id="ARBA00022917"/>
    </source>
</evidence>
<dbReference type="SUPFAM" id="SSF100950">
    <property type="entry name" value="NagB/RpiA/CoA transferase-like"/>
    <property type="match status" value="1"/>
</dbReference>
<dbReference type="EMBL" id="REGN01003632">
    <property type="protein sequence ID" value="RNA21651.1"/>
    <property type="molecule type" value="Genomic_DNA"/>
</dbReference>
<comment type="subcellular location">
    <subcellularLocation>
        <location evidence="1">Cytoplasm</location>
        <location evidence="1">Cytosol</location>
    </subcellularLocation>
</comment>
<dbReference type="InterPro" id="IPR000649">
    <property type="entry name" value="IF-2B-related"/>
</dbReference>
<keyword evidence="3" id="KW-0963">Cytoplasm</keyword>
<evidence type="ECO:0000256" key="4">
    <source>
        <dbReference type="ARBA" id="ARBA00022540"/>
    </source>
</evidence>
<evidence type="ECO:0000256" key="2">
    <source>
        <dbReference type="ARBA" id="ARBA00007251"/>
    </source>
</evidence>
<sequence length="493" mass="55684">MSSQNNQSQTSENQTEQQKSKADLRRERRVKQEEQRAKKATTAASTMPKKSSQPEKPVSANLKQDDAKTSHNVSNESKNKDLVFETAPVKLKLNRKEDLAESQSFNTKPKLFHHFEEYKRDYSITERNSLENSSIHPNFLKLGLQSAHDLISCSNSRCIGFLYALKQFIIDLKFPSNSSKTLSEYIESKLKPNINFLTQCRPLSVSQGNAIKEMKHIILHLPVNISETEAKDLLVEEIDKFVEEKILLAAETINKYILADVNSIISGTSYAQSKISDNDTILIFGYSNLVNRILIEAKQRFQNIHVIVVDSRPKYRGKKSLEKLLKYDIDCSYILINGISYIMNRVNKVILGAHALMANGYVMAQIGSSQIALVAKAFNVPVIACCETYKFADKVQTDALVKNELGNPMDLLKNENKAMQNEKPFLAKDEFTSQIGENLNLLNLIYDVCSPELINCLVTDMGMLPCTSVPVVLRLKNRDSTRTGLKNEPIIRN</sequence>
<comment type="subunit">
    <text evidence="8">Component of the translation initiation factor 2B (eIF2B) complex which is a heterodecamer of two sets of five different subunits: alpha, beta, gamma, delta and epsilon. Subunits alpha, beta and delta comprise a regulatory subcomplex and subunits epsilon and gamma comprise a catalytic subcomplex. Within the complex, the hexameric regulatory complex resides at the center, with the two heterodimeric catalytic subcomplexes bound on opposite sides.</text>
</comment>
<dbReference type="Gene3D" id="3.40.50.10470">
    <property type="entry name" value="Translation initiation factor eif-2b, domain 2"/>
    <property type="match status" value="1"/>
</dbReference>
<evidence type="ECO:0000256" key="6">
    <source>
        <dbReference type="ARBA" id="ARBA00044147"/>
    </source>
</evidence>
<feature type="compositionally biased region" description="Low complexity" evidence="10">
    <location>
        <begin position="1"/>
        <end position="17"/>
    </location>
</feature>
<evidence type="ECO:0000256" key="10">
    <source>
        <dbReference type="SAM" id="MobiDB-lite"/>
    </source>
</evidence>
<proteinExistence type="inferred from homology"/>
<feature type="region of interest" description="Disordered" evidence="10">
    <location>
        <begin position="1"/>
        <end position="81"/>
    </location>
</feature>
<organism evidence="11 12">
    <name type="scientific">Brachionus plicatilis</name>
    <name type="common">Marine rotifer</name>
    <name type="synonym">Brachionus muelleri</name>
    <dbReference type="NCBI Taxonomy" id="10195"/>
    <lineage>
        <taxon>Eukaryota</taxon>
        <taxon>Metazoa</taxon>
        <taxon>Spiralia</taxon>
        <taxon>Gnathifera</taxon>
        <taxon>Rotifera</taxon>
        <taxon>Eurotatoria</taxon>
        <taxon>Monogononta</taxon>
        <taxon>Pseudotrocha</taxon>
        <taxon>Ploima</taxon>
        <taxon>Brachionidae</taxon>
        <taxon>Brachionus</taxon>
    </lineage>
</organism>
<dbReference type="GO" id="GO:0005829">
    <property type="term" value="C:cytosol"/>
    <property type="evidence" value="ECO:0007669"/>
    <property type="project" value="UniProtKB-SubCell"/>
</dbReference>
<keyword evidence="5" id="KW-0648">Protein biosynthesis</keyword>
<dbReference type="Proteomes" id="UP000276133">
    <property type="component" value="Unassembled WGS sequence"/>
</dbReference>
<protein>
    <recommendedName>
        <fullName evidence="6">Translation initiation factor eIF2B subunit delta</fullName>
    </recommendedName>
    <alternativeName>
        <fullName evidence="7">eIF2B GDP-GTP exchange factor subunit delta</fullName>
    </alternativeName>
</protein>
<dbReference type="GO" id="GO:0003743">
    <property type="term" value="F:translation initiation factor activity"/>
    <property type="evidence" value="ECO:0007669"/>
    <property type="project" value="UniProtKB-KW"/>
</dbReference>
<dbReference type="AlphaFoldDB" id="A0A3M7RDV4"/>
<keyword evidence="4 11" id="KW-0396">Initiation factor</keyword>
<reference evidence="11 12" key="1">
    <citation type="journal article" date="2018" name="Sci. Rep.">
        <title>Genomic signatures of local adaptation to the degree of environmental predictability in rotifers.</title>
        <authorList>
            <person name="Franch-Gras L."/>
            <person name="Hahn C."/>
            <person name="Garcia-Roger E.M."/>
            <person name="Carmona M.J."/>
            <person name="Serra M."/>
            <person name="Gomez A."/>
        </authorList>
    </citation>
    <scope>NUCLEOTIDE SEQUENCE [LARGE SCALE GENOMIC DNA]</scope>
    <source>
        <strain evidence="11">HYR1</strain>
    </source>
</reference>
<comment type="caution">
    <text evidence="11">The sequence shown here is derived from an EMBL/GenBank/DDBJ whole genome shotgun (WGS) entry which is preliminary data.</text>
</comment>
<feature type="compositionally biased region" description="Basic and acidic residues" evidence="10">
    <location>
        <begin position="18"/>
        <end position="37"/>
    </location>
</feature>
<accession>A0A3M7RDV4</accession>
<name>A0A3M7RDV4_BRAPC</name>
<comment type="similarity">
    <text evidence="2 9">Belongs to the eIF-2B alpha/beta/delta subunits family.</text>
</comment>
<dbReference type="InterPro" id="IPR042529">
    <property type="entry name" value="IF_2B-like_C"/>
</dbReference>
<evidence type="ECO:0000256" key="8">
    <source>
        <dbReference type="ARBA" id="ARBA00046432"/>
    </source>
</evidence>
<evidence type="ECO:0000313" key="11">
    <source>
        <dbReference type="EMBL" id="RNA21651.1"/>
    </source>
</evidence>
<feature type="compositionally biased region" description="Polar residues" evidence="10">
    <location>
        <begin position="42"/>
        <end position="51"/>
    </location>
</feature>
<evidence type="ECO:0000256" key="7">
    <source>
        <dbReference type="ARBA" id="ARBA00044356"/>
    </source>
</evidence>
<evidence type="ECO:0000313" key="12">
    <source>
        <dbReference type="Proteomes" id="UP000276133"/>
    </source>
</evidence>
<evidence type="ECO:0000256" key="3">
    <source>
        <dbReference type="ARBA" id="ARBA00022490"/>
    </source>
</evidence>